<dbReference type="PROSITE" id="PS50222">
    <property type="entry name" value="EF_HAND_2"/>
    <property type="match status" value="3"/>
</dbReference>
<evidence type="ECO:0000256" key="2">
    <source>
        <dbReference type="ARBA" id="ARBA00022737"/>
    </source>
</evidence>
<keyword evidence="2" id="KW-0677">Repeat</keyword>
<dbReference type="InterPro" id="IPR011992">
    <property type="entry name" value="EF-hand-dom_pair"/>
</dbReference>
<dbReference type="InterPro" id="IPR018247">
    <property type="entry name" value="EF_Hand_1_Ca_BS"/>
</dbReference>
<dbReference type="PANTHER" id="PTHR34524">
    <property type="entry name" value="CALCYPHOSIN"/>
    <property type="match status" value="1"/>
</dbReference>
<evidence type="ECO:0000256" key="1">
    <source>
        <dbReference type="ARBA" id="ARBA00022723"/>
    </source>
</evidence>
<dbReference type="SMART" id="SM00054">
    <property type="entry name" value="EFh"/>
    <property type="match status" value="3"/>
</dbReference>
<dbReference type="SUPFAM" id="SSF47473">
    <property type="entry name" value="EF-hand"/>
    <property type="match status" value="1"/>
</dbReference>
<reference evidence="5 6" key="1">
    <citation type="submission" date="2021-06" db="EMBL/GenBank/DDBJ databases">
        <authorList>
            <person name="Kallberg Y."/>
            <person name="Tangrot J."/>
            <person name="Rosling A."/>
        </authorList>
    </citation>
    <scope>NUCLEOTIDE SEQUENCE [LARGE SCALE GENOMIC DNA]</scope>
    <source>
        <strain evidence="5 6">120-4 pot B 10/14</strain>
    </source>
</reference>
<feature type="non-terminal residue" evidence="5">
    <location>
        <position position="137"/>
    </location>
</feature>
<keyword evidence="6" id="KW-1185">Reference proteome</keyword>
<dbReference type="InterPro" id="IPR002048">
    <property type="entry name" value="EF_hand_dom"/>
</dbReference>
<gene>
    <name evidence="5" type="ORF">GMARGA_LOCUS7878</name>
</gene>
<protein>
    <submittedName>
        <fullName evidence="5">13283_t:CDS:1</fullName>
    </submittedName>
</protein>
<evidence type="ECO:0000313" key="5">
    <source>
        <dbReference type="EMBL" id="CAG8621758.1"/>
    </source>
</evidence>
<dbReference type="PANTHER" id="PTHR34524:SF6">
    <property type="entry name" value="CALCYPHOSINE LIKE"/>
    <property type="match status" value="1"/>
</dbReference>
<evidence type="ECO:0000313" key="6">
    <source>
        <dbReference type="Proteomes" id="UP000789901"/>
    </source>
</evidence>
<sequence>MTAKKLSPEEAKELFARFDANKSGTLTLSEIQTAVLSVFPNLKANKQVIFQAYRDADTSGDHVVQFNEFERLIDRLQYYNVIYEIFHDLDKDENKSIDFEEFKKGYLKLLEKYSEAKLREEFNKIDKDHGGRIRFEE</sequence>
<comment type="caution">
    <text evidence="5">The sequence shown here is derived from an EMBL/GenBank/DDBJ whole genome shotgun (WGS) entry which is preliminary data.</text>
</comment>
<dbReference type="InterPro" id="IPR051581">
    <property type="entry name" value="Ca-bind"/>
</dbReference>
<dbReference type="EMBL" id="CAJVQB010003926">
    <property type="protein sequence ID" value="CAG8621758.1"/>
    <property type="molecule type" value="Genomic_DNA"/>
</dbReference>
<keyword evidence="3" id="KW-0106">Calcium</keyword>
<organism evidence="5 6">
    <name type="scientific">Gigaspora margarita</name>
    <dbReference type="NCBI Taxonomy" id="4874"/>
    <lineage>
        <taxon>Eukaryota</taxon>
        <taxon>Fungi</taxon>
        <taxon>Fungi incertae sedis</taxon>
        <taxon>Mucoromycota</taxon>
        <taxon>Glomeromycotina</taxon>
        <taxon>Glomeromycetes</taxon>
        <taxon>Diversisporales</taxon>
        <taxon>Gigasporaceae</taxon>
        <taxon>Gigaspora</taxon>
    </lineage>
</organism>
<feature type="domain" description="EF-hand" evidence="4">
    <location>
        <begin position="6"/>
        <end position="41"/>
    </location>
</feature>
<feature type="domain" description="EF-hand" evidence="4">
    <location>
        <begin position="113"/>
        <end position="137"/>
    </location>
</feature>
<evidence type="ECO:0000256" key="3">
    <source>
        <dbReference type="ARBA" id="ARBA00022837"/>
    </source>
</evidence>
<proteinExistence type="predicted"/>
<keyword evidence="1" id="KW-0479">Metal-binding</keyword>
<dbReference type="Proteomes" id="UP000789901">
    <property type="component" value="Unassembled WGS sequence"/>
</dbReference>
<name>A0ABN7UM56_GIGMA</name>
<evidence type="ECO:0000259" key="4">
    <source>
        <dbReference type="PROSITE" id="PS50222"/>
    </source>
</evidence>
<dbReference type="PROSITE" id="PS00018">
    <property type="entry name" value="EF_HAND_1"/>
    <property type="match status" value="2"/>
</dbReference>
<dbReference type="Gene3D" id="1.10.238.10">
    <property type="entry name" value="EF-hand"/>
    <property type="match status" value="2"/>
</dbReference>
<dbReference type="CDD" id="cd00051">
    <property type="entry name" value="EFh"/>
    <property type="match status" value="1"/>
</dbReference>
<accession>A0ABN7UM56</accession>
<dbReference type="Pfam" id="PF13499">
    <property type="entry name" value="EF-hand_7"/>
    <property type="match status" value="2"/>
</dbReference>
<feature type="domain" description="EF-hand" evidence="4">
    <location>
        <begin position="77"/>
        <end position="112"/>
    </location>
</feature>